<sequence>MNKMIIGRYVPGNSVIHRMDPRAKLLLVFFYVGIVFLANNGVTYAILTAFTLLLLFLSQVPFLFVLKGIKPVLWVVLFTFLLHVFMTKEGSVLYQIGPFAIYEGGIQQGIFISLRFLLFVLITTLLTLSTTPIEVTDAIESLFGPLKRFRIPVHELALMMSISLRFIPTLMDETEKIMKAQAARGVDFYGGPLGERMKAIVSLLVPLFIHSFKRAEELAIAMEARGYRGGEGRTKYRVLTWKGIDTVLLLAVAILAAALFLLRS</sequence>
<gene>
    <name evidence="9" type="primary">ecfT</name>
    <name evidence="11" type="ORF">P9850_16330</name>
    <name evidence="10" type="ORF">PNH38_15075</name>
</gene>
<name>A0ABD5J002_9BACL</name>
<reference evidence="11 13" key="2">
    <citation type="submission" date="2023-03" db="EMBL/GenBank/DDBJ databases">
        <title>Bacillus Genome Sequencing.</title>
        <authorList>
            <person name="Dunlap C."/>
        </authorList>
    </citation>
    <scope>NUCLEOTIDE SEQUENCE [LARGE SCALE GENOMIC DNA]</scope>
    <source>
        <strain evidence="11 13">NRS-38</strain>
    </source>
</reference>
<comment type="similarity">
    <text evidence="2 9">Belongs to the energy-coupling factor EcfT family.</text>
</comment>
<evidence type="ECO:0000313" key="10">
    <source>
        <dbReference type="EMBL" id="MDE8565179.1"/>
    </source>
</evidence>
<dbReference type="GO" id="GO:0022857">
    <property type="term" value="F:transmembrane transporter activity"/>
    <property type="evidence" value="ECO:0007669"/>
    <property type="project" value="UniProtKB-UniRule"/>
</dbReference>
<keyword evidence="5 9" id="KW-1003">Cell membrane</keyword>
<evidence type="ECO:0000256" key="6">
    <source>
        <dbReference type="ARBA" id="ARBA00022692"/>
    </source>
</evidence>
<evidence type="ECO:0000256" key="9">
    <source>
        <dbReference type="HAMAP-Rule" id="MF_01461"/>
    </source>
</evidence>
<evidence type="ECO:0000256" key="8">
    <source>
        <dbReference type="ARBA" id="ARBA00023136"/>
    </source>
</evidence>
<dbReference type="Pfam" id="PF02361">
    <property type="entry name" value="CbiQ"/>
    <property type="match status" value="1"/>
</dbReference>
<comment type="subcellular location">
    <subcellularLocation>
        <location evidence="1 9">Cell membrane</location>
        <topology evidence="1 9">Multi-pass membrane protein</topology>
    </subcellularLocation>
</comment>
<comment type="function">
    <text evidence="9">Transmembrane (T) component of an energy-coupling factor (ECF) ABC-transporter complex. Unlike classic ABC transporters this ECF transporter provides the energy necessary to transport a number of different substrates.</text>
</comment>
<reference evidence="10 12" key="1">
    <citation type="submission" date="2023-01" db="EMBL/GenBank/DDBJ databases">
        <title>Genome-based reclassification of Anoxybacillus geothermalis as a later heterotypic synonym of Anoxybacillus rupiensis.</title>
        <authorList>
            <person name="Inan Bektas K."/>
            <person name="Canakci S."/>
            <person name="Belduz A.A."/>
            <person name="Guler H.H."/>
        </authorList>
    </citation>
    <scope>NUCLEOTIDE SEQUENCE [LARGE SCALE GENOMIC DNA]</scope>
    <source>
        <strain evidence="10 12">DSM 17127</strain>
    </source>
</reference>
<keyword evidence="8 9" id="KW-0472">Membrane</keyword>
<feature type="transmembrane region" description="Helical" evidence="9">
    <location>
        <begin position="243"/>
        <end position="262"/>
    </location>
</feature>
<evidence type="ECO:0000256" key="2">
    <source>
        <dbReference type="ARBA" id="ARBA00005660"/>
    </source>
</evidence>
<dbReference type="RefSeq" id="WP_044744038.1">
    <property type="nucleotide sequence ID" value="NZ_JACIDF010000013.1"/>
</dbReference>
<dbReference type="HAMAP" id="MF_01461">
    <property type="entry name" value="EcfT"/>
    <property type="match status" value="1"/>
</dbReference>
<dbReference type="EMBL" id="JAQOTG010000018">
    <property type="protein sequence ID" value="MDE8565179.1"/>
    <property type="molecule type" value="Genomic_DNA"/>
</dbReference>
<feature type="transmembrane region" description="Helical" evidence="9">
    <location>
        <begin position="72"/>
        <end position="94"/>
    </location>
</feature>
<dbReference type="EMBL" id="JARTLI010000044">
    <property type="protein sequence ID" value="MED5053364.1"/>
    <property type="molecule type" value="Genomic_DNA"/>
</dbReference>
<organism evidence="11 13">
    <name type="scientific">Anoxybacteroides rupiense</name>
    <dbReference type="NCBI Taxonomy" id="311460"/>
    <lineage>
        <taxon>Bacteria</taxon>
        <taxon>Bacillati</taxon>
        <taxon>Bacillota</taxon>
        <taxon>Bacilli</taxon>
        <taxon>Bacillales</taxon>
        <taxon>Anoxybacillaceae</taxon>
        <taxon>Anoxybacteroides</taxon>
    </lineage>
</organism>
<evidence type="ECO:0000256" key="1">
    <source>
        <dbReference type="ARBA" id="ARBA00004651"/>
    </source>
</evidence>
<keyword evidence="12" id="KW-1185">Reference proteome</keyword>
<feature type="transmembrane region" description="Helical" evidence="9">
    <location>
        <begin position="106"/>
        <end position="128"/>
    </location>
</feature>
<dbReference type="InterPro" id="IPR003339">
    <property type="entry name" value="ABC/ECF_trnsptr_transmembrane"/>
</dbReference>
<dbReference type="GO" id="GO:0005886">
    <property type="term" value="C:plasma membrane"/>
    <property type="evidence" value="ECO:0007669"/>
    <property type="project" value="UniProtKB-SubCell"/>
</dbReference>
<dbReference type="Proteomes" id="UP001339962">
    <property type="component" value="Unassembled WGS sequence"/>
</dbReference>
<accession>A0ABD5J002</accession>
<protein>
    <recommendedName>
        <fullName evidence="3 9">Energy-coupling factor transporter transmembrane protein EcfT</fullName>
        <shortName evidence="9">ECF transporter T component EcfT</shortName>
    </recommendedName>
</protein>
<dbReference type="CDD" id="cd16914">
    <property type="entry name" value="EcfT"/>
    <property type="match status" value="1"/>
</dbReference>
<dbReference type="PANTHER" id="PTHR33514">
    <property type="entry name" value="PROTEIN ABCI12, CHLOROPLASTIC"/>
    <property type="match status" value="1"/>
</dbReference>
<comment type="caution">
    <text evidence="11">The sequence shown here is derived from an EMBL/GenBank/DDBJ whole genome shotgun (WGS) entry which is preliminary data.</text>
</comment>
<dbReference type="InterPro" id="IPR024919">
    <property type="entry name" value="EcfT"/>
</dbReference>
<keyword evidence="7 9" id="KW-1133">Transmembrane helix</keyword>
<feature type="transmembrane region" description="Helical" evidence="9">
    <location>
        <begin position="21"/>
        <end position="38"/>
    </location>
</feature>
<proteinExistence type="inferred from homology"/>
<keyword evidence="6 9" id="KW-0812">Transmembrane</keyword>
<comment type="subunit">
    <text evidence="9">Forms a stable energy-coupling factor (ECF) transporter complex composed of 2 membrane-embedded substrate-binding proteins (S component), 2 ATP-binding proteins (A component) and 2 transmembrane proteins (T component).</text>
</comment>
<keyword evidence="4 9" id="KW-0813">Transport</keyword>
<evidence type="ECO:0000313" key="11">
    <source>
        <dbReference type="EMBL" id="MED5053364.1"/>
    </source>
</evidence>
<evidence type="ECO:0000313" key="13">
    <source>
        <dbReference type="Proteomes" id="UP001339962"/>
    </source>
</evidence>
<evidence type="ECO:0000256" key="7">
    <source>
        <dbReference type="ARBA" id="ARBA00022989"/>
    </source>
</evidence>
<evidence type="ECO:0000256" key="4">
    <source>
        <dbReference type="ARBA" id="ARBA00022448"/>
    </source>
</evidence>
<evidence type="ECO:0000313" key="12">
    <source>
        <dbReference type="Proteomes" id="UP001213979"/>
    </source>
</evidence>
<dbReference type="PANTHER" id="PTHR33514:SF13">
    <property type="entry name" value="PROTEIN ABCI12, CHLOROPLASTIC"/>
    <property type="match status" value="1"/>
</dbReference>
<dbReference type="Proteomes" id="UP001213979">
    <property type="component" value="Unassembled WGS sequence"/>
</dbReference>
<evidence type="ECO:0000256" key="3">
    <source>
        <dbReference type="ARBA" id="ARBA00014042"/>
    </source>
</evidence>
<evidence type="ECO:0000256" key="5">
    <source>
        <dbReference type="ARBA" id="ARBA00022475"/>
    </source>
</evidence>
<dbReference type="AlphaFoldDB" id="A0ABD5J002"/>